<dbReference type="Proteomes" id="UP000464507">
    <property type="component" value="Chromosome"/>
</dbReference>
<keyword evidence="1" id="KW-1133">Transmembrane helix</keyword>
<evidence type="ECO:0000313" key="2">
    <source>
        <dbReference type="EMBL" id="QHO70393.1"/>
    </source>
</evidence>
<keyword evidence="1" id="KW-0812">Transmembrane</keyword>
<protein>
    <recommendedName>
        <fullName evidence="4">Glycosyltransferase</fullName>
    </recommendedName>
</protein>
<evidence type="ECO:0008006" key="4">
    <source>
        <dbReference type="Google" id="ProtNLM"/>
    </source>
</evidence>
<accession>A0A7L5AIJ1</accession>
<gene>
    <name evidence="2" type="ORF">BHD05_12790</name>
</gene>
<dbReference type="KEGG" id="mant:BHD05_12790"/>
<name>A0A7L5AIJ1_9MICO</name>
<dbReference type="OrthoDB" id="9806824at2"/>
<keyword evidence="1" id="KW-0472">Membrane</keyword>
<sequence length="279" mass="31100">MTSTSSTLWIRVAIAVTVLAWLAYLIPSFVVPLVATGAATSDSISYLIVMTFFAFALVMYLLARQSAVRQHGRRRAPARLESHFATREGSMTVLVPPYTEEVPDVRATVWAAALQEYPKLRVVLLLDDPPRPLEAHIAARLGESRTITDRVALVLAEPSRRFRDELLACEIRLAESSVIAPEAVRELAESYRFAIKRLAAEAAEERAAGGDAAAKVLDDTAHELSRLTRSLHVAIADERRVPPAERMLELHQRLAWTFSADLDTFELDFRRTKSRQPQA</sequence>
<dbReference type="RefSeq" id="WP_161886775.1">
    <property type="nucleotide sequence ID" value="NZ_CP017146.1"/>
</dbReference>
<feature type="transmembrane region" description="Helical" evidence="1">
    <location>
        <begin position="44"/>
        <end position="63"/>
    </location>
</feature>
<proteinExistence type="predicted"/>
<evidence type="ECO:0000256" key="1">
    <source>
        <dbReference type="SAM" id="Phobius"/>
    </source>
</evidence>
<organism evidence="2 3">
    <name type="scientific">Marisediminicola antarctica</name>
    <dbReference type="NCBI Taxonomy" id="674079"/>
    <lineage>
        <taxon>Bacteria</taxon>
        <taxon>Bacillati</taxon>
        <taxon>Actinomycetota</taxon>
        <taxon>Actinomycetes</taxon>
        <taxon>Micrococcales</taxon>
        <taxon>Microbacteriaceae</taxon>
        <taxon>Marisediminicola</taxon>
    </lineage>
</organism>
<dbReference type="EMBL" id="CP017146">
    <property type="protein sequence ID" value="QHO70393.1"/>
    <property type="molecule type" value="Genomic_DNA"/>
</dbReference>
<keyword evidence="3" id="KW-1185">Reference proteome</keyword>
<reference evidence="2 3" key="1">
    <citation type="submission" date="2016-09" db="EMBL/GenBank/DDBJ databases">
        <title>Complete genome sequence of microbes from the polar regions.</title>
        <authorList>
            <person name="Liao L."/>
            <person name="Chen B."/>
        </authorList>
    </citation>
    <scope>NUCLEOTIDE SEQUENCE [LARGE SCALE GENOMIC DNA]</scope>
    <source>
        <strain evidence="2 3">ZS314</strain>
    </source>
</reference>
<feature type="transmembrane region" description="Helical" evidence="1">
    <location>
        <begin position="12"/>
        <end position="38"/>
    </location>
</feature>
<evidence type="ECO:0000313" key="3">
    <source>
        <dbReference type="Proteomes" id="UP000464507"/>
    </source>
</evidence>
<dbReference type="AlphaFoldDB" id="A0A7L5AIJ1"/>